<keyword evidence="5" id="KW-1185">Reference proteome</keyword>
<dbReference type="PRINTS" id="PR00320">
    <property type="entry name" value="GPROTEINBRPT"/>
</dbReference>
<dbReference type="PANTHER" id="PTHR22847">
    <property type="entry name" value="WD40 REPEAT PROTEIN"/>
    <property type="match status" value="1"/>
</dbReference>
<dbReference type="InterPro" id="IPR027417">
    <property type="entry name" value="P-loop_NTPase"/>
</dbReference>
<dbReference type="InterPro" id="IPR036322">
    <property type="entry name" value="WD40_repeat_dom_sf"/>
</dbReference>
<dbReference type="PROSITE" id="PS50082">
    <property type="entry name" value="WD_REPEATS_2"/>
    <property type="match status" value="8"/>
</dbReference>
<dbReference type="Pfam" id="PF00400">
    <property type="entry name" value="WD40"/>
    <property type="match status" value="6"/>
</dbReference>
<reference evidence="4 5" key="1">
    <citation type="submission" date="2020-10" db="EMBL/GenBank/DDBJ databases">
        <title>Sequencing the genomes of 1000 actinobacteria strains.</title>
        <authorList>
            <person name="Klenk H.-P."/>
        </authorList>
    </citation>
    <scope>NUCLEOTIDE SEQUENCE [LARGE SCALE GENOMIC DNA]</scope>
    <source>
        <strain evidence="4 5">DSM 41803</strain>
    </source>
</reference>
<dbReference type="GeneID" id="86833643"/>
<dbReference type="EMBL" id="JADBGF010000003">
    <property type="protein sequence ID" value="MBE1603136.1"/>
    <property type="molecule type" value="Genomic_DNA"/>
</dbReference>
<dbReference type="InterPro" id="IPR020472">
    <property type="entry name" value="WD40_PAC1"/>
</dbReference>
<feature type="repeat" description="WD" evidence="3">
    <location>
        <begin position="1350"/>
        <end position="1393"/>
    </location>
</feature>
<keyword evidence="2" id="KW-0677">Repeat</keyword>
<feature type="repeat" description="WD" evidence="3">
    <location>
        <begin position="1262"/>
        <end position="1299"/>
    </location>
</feature>
<feature type="repeat" description="WD" evidence="3">
    <location>
        <begin position="1039"/>
        <end position="1082"/>
    </location>
</feature>
<proteinExistence type="predicted"/>
<dbReference type="PROSITE" id="PS50294">
    <property type="entry name" value="WD_REPEATS_REGION"/>
    <property type="match status" value="5"/>
</dbReference>
<dbReference type="SUPFAM" id="SSF50978">
    <property type="entry name" value="WD40 repeat-like"/>
    <property type="match status" value="2"/>
</dbReference>
<dbReference type="InterPro" id="IPR015943">
    <property type="entry name" value="WD40/YVTN_repeat-like_dom_sf"/>
</dbReference>
<feature type="repeat" description="WD" evidence="3">
    <location>
        <begin position="857"/>
        <end position="902"/>
    </location>
</feature>
<evidence type="ECO:0000313" key="5">
    <source>
        <dbReference type="Proteomes" id="UP000629287"/>
    </source>
</evidence>
<dbReference type="Gene3D" id="3.40.50.300">
    <property type="entry name" value="P-loop containing nucleotide triphosphate hydrolases"/>
    <property type="match status" value="1"/>
</dbReference>
<gene>
    <name evidence="4" type="ORF">H4687_009365</name>
</gene>
<comment type="caution">
    <text evidence="4">The sequence shown here is derived from an EMBL/GenBank/DDBJ whole genome shotgun (WGS) entry which is preliminary data.</text>
</comment>
<evidence type="ECO:0000256" key="2">
    <source>
        <dbReference type="ARBA" id="ARBA00022737"/>
    </source>
</evidence>
<dbReference type="PROSITE" id="PS00678">
    <property type="entry name" value="WD_REPEATS_1"/>
    <property type="match status" value="3"/>
</dbReference>
<evidence type="ECO:0000256" key="1">
    <source>
        <dbReference type="ARBA" id="ARBA00022574"/>
    </source>
</evidence>
<organism evidence="4 5">
    <name type="scientific">Streptomyces stelliscabiei</name>
    <dbReference type="NCBI Taxonomy" id="146820"/>
    <lineage>
        <taxon>Bacteria</taxon>
        <taxon>Bacillati</taxon>
        <taxon>Actinomycetota</taxon>
        <taxon>Actinomycetes</taxon>
        <taxon>Kitasatosporales</taxon>
        <taxon>Streptomycetaceae</taxon>
        <taxon>Streptomyces</taxon>
    </lineage>
</organism>
<dbReference type="SMART" id="SM00320">
    <property type="entry name" value="WD40"/>
    <property type="match status" value="13"/>
</dbReference>
<protein>
    <submittedName>
        <fullName evidence="4">WD40 repeat protein</fullName>
    </submittedName>
</protein>
<evidence type="ECO:0000313" key="4">
    <source>
        <dbReference type="EMBL" id="MBE1603136.1"/>
    </source>
</evidence>
<sequence>MPEASDEARGFQGRAISLAVHEFQGPLVDLSFLKQVGALRKALTVAGYALESHDGLTAKEMGSKVHRFLESPGDHPRIVHILSHGVAPPPSRRLHAVGACGQFHKDTDVQVWLDLVDIYHPERPYTLFLLDLCGAGQAAWPDWTQGAVGFDRRAWVIGACEESEAAYNARLTQALADTLDGLRADPASLELEVSRPYVPFDTFVDATRARVDELASAPGAHQQRVTATPYDGTYPDLPFLRNPRAVPVAVQLDEILDFGHWQGASTGRLMARPHRRGVGFVGRSTELGRIADWMDSTLEGEAHLPWLCLVTGRRGSGKSALLGVLVCATHEDFDKADDAIWLTAFRGDAPSRHDTGHMAAVHARRRSLDAILTSVARQLRVQESMRKWLDESSPARSLCEAIRDLPFPPLLVMDAIDEAESPAEVITELVQPLAERRPDGQPLAYCLVGIRDEEPDHELRATAQQSGLYFDLERIRADTLYTDLREYVLMLLRTEPRYDGVRFKDARPLLAKGVASSLSRRKRPDRGGEFLISGLYTHHILSREWPAFDVKSAEDLGRAVPLDLAGVLKKDLDSGPVQRPMRRPLFTALAHAHGAGMPASVARSVAKLFLTDPVLPELDAVQQALDGEGHYLRVSLDTDGTLLYRLYNQGLDEHLKSGTDSTGGEGRAEGVLDAVLAWAQGLPSALHSIWSTPYVRRHAAQHAADEGRLAELLADPGFLIHTDTDVLGPILARLLPRPTEPHAFLLRLPPARLRDLSFGARRQLFGLEAMRWGAPALSHDLLTAPAHGAPPVRAVPLWSTGTNLDARQLYVAADHTDAVNAAVVLDLDGRQVTISAGADGTIRTADLDDGRPVGEPITGHTSEITALTATTLDGHDGPVLITGSANGPVHLWDLASSGPVGDPLMGHTDEVTAVTTWTAAGKSFLITGSVDGTVRVWQLPGGEPVGDPLMGHTDSVTALAVHTTSEQSFLITGSVDGTVRVWELPSGEPVGDPLMGHTDEVTAVTTWTAAGKSFLITGSVDGTVRVWQLPGGEPVGDPLMGHTDSVTTITVLPSTAGTTVFTGDASGRIYQWSVEASPVEGTVLRGHTGAVTALSLGGADQPSVLVSASEDGTLRGWALSDGSPIPTPALGHEGRVVGLGSLTTSHGQDAAVSVGTDRVIRFWRTDDGAPAENLPPIALPAGPAAMAYSAEERLLVTGTSTGTVLLHSTDDGALTHVPMEPSSAVTAVECATFGGRPHALVAHQDGRAHLWDLRERKRVARLTGHRSAITAISFFGPASSPTAVTGSYDRTVRLWDLTTRTECGQLATHPDAVMAVVCTTLDTVPVAVTACADGSLRLWELGECRQIDELDAHTDAVTSLACATVDGVPTAVTTCRDGTARLWNLTTRRQSEELVFPYPVHRALWLPGDRLLVGYGADVAVFHVGGLHDDED</sequence>
<feature type="repeat" description="WD" evidence="3">
    <location>
        <begin position="1084"/>
        <end position="1127"/>
    </location>
</feature>
<dbReference type="PANTHER" id="PTHR22847:SF637">
    <property type="entry name" value="WD REPEAT DOMAIN 5B"/>
    <property type="match status" value="1"/>
</dbReference>
<feature type="repeat" description="WD" evidence="3">
    <location>
        <begin position="994"/>
        <end position="1037"/>
    </location>
</feature>
<dbReference type="RefSeq" id="WP_046915705.1">
    <property type="nucleotide sequence ID" value="NZ_JADBGF010000003.1"/>
</dbReference>
<accession>A0A8I0PIK1</accession>
<keyword evidence="1 3" id="KW-0853">WD repeat</keyword>
<dbReference type="OrthoDB" id="218695at2"/>
<dbReference type="Proteomes" id="UP000629287">
    <property type="component" value="Unassembled WGS sequence"/>
</dbReference>
<dbReference type="Gene3D" id="2.130.10.10">
    <property type="entry name" value="YVTN repeat-like/Quinoprotein amine dehydrogenase"/>
    <property type="match status" value="3"/>
</dbReference>
<evidence type="ECO:0000256" key="3">
    <source>
        <dbReference type="PROSITE-ProRule" id="PRU00221"/>
    </source>
</evidence>
<name>A0A8I0PIK1_9ACTN</name>
<dbReference type="SUPFAM" id="SSF52540">
    <property type="entry name" value="P-loop containing nucleoside triphosphate hydrolases"/>
    <property type="match status" value="1"/>
</dbReference>
<feature type="repeat" description="WD" evidence="3">
    <location>
        <begin position="949"/>
        <end position="992"/>
    </location>
</feature>
<dbReference type="CDD" id="cd00200">
    <property type="entry name" value="WD40"/>
    <property type="match status" value="2"/>
</dbReference>
<dbReference type="InterPro" id="IPR001680">
    <property type="entry name" value="WD40_rpt"/>
</dbReference>
<dbReference type="InterPro" id="IPR019775">
    <property type="entry name" value="WD40_repeat_CS"/>
</dbReference>
<feature type="repeat" description="WD" evidence="3">
    <location>
        <begin position="904"/>
        <end position="947"/>
    </location>
</feature>